<dbReference type="Pfam" id="PF04051">
    <property type="entry name" value="TRAPP"/>
    <property type="match status" value="1"/>
</dbReference>
<reference evidence="4" key="1">
    <citation type="submission" date="2025-08" db="UniProtKB">
        <authorList>
            <consortium name="RefSeq"/>
        </authorList>
    </citation>
    <scope>IDENTIFICATION</scope>
</reference>
<comment type="subcellular location">
    <subcellularLocation>
        <location evidence="1">Golgi apparatus</location>
        <location evidence="1">cis-Golgi network</location>
    </subcellularLocation>
</comment>
<dbReference type="CDD" id="cd14944">
    <property type="entry name" value="TRAPPC6A_Trs33"/>
    <property type="match status" value="1"/>
</dbReference>
<protein>
    <submittedName>
        <fullName evidence="4">Trafficking protein particle complex subunit 6B-like isoform X2</fullName>
    </submittedName>
</protein>
<evidence type="ECO:0000313" key="3">
    <source>
        <dbReference type="Proteomes" id="UP000695022"/>
    </source>
</evidence>
<dbReference type="GeneID" id="106805758"/>
<dbReference type="Gene3D" id="3.30.1380.20">
    <property type="entry name" value="Trafficking protein particle complex subunit 3"/>
    <property type="match status" value="1"/>
</dbReference>
<dbReference type="InterPro" id="IPR037992">
    <property type="entry name" value="TRAPPC6/Trs33"/>
</dbReference>
<evidence type="ECO:0000256" key="2">
    <source>
        <dbReference type="ARBA" id="ARBA00006218"/>
    </source>
</evidence>
<comment type="similarity">
    <text evidence="2">Belongs to the TRAPP small subunits family. BET3 subfamily.</text>
</comment>
<evidence type="ECO:0000256" key="1">
    <source>
        <dbReference type="ARBA" id="ARBA00004222"/>
    </source>
</evidence>
<dbReference type="InterPro" id="IPR024096">
    <property type="entry name" value="NO_sig/Golgi_transp_ligand-bd"/>
</dbReference>
<proteinExistence type="inferred from homology"/>
<dbReference type="InterPro" id="IPR007194">
    <property type="entry name" value="TRAPP_component"/>
</dbReference>
<gene>
    <name evidence="4" type="primary">LOC106805758</name>
</gene>
<name>A0ABM1DSN9_PRICU</name>
<organism evidence="3 4">
    <name type="scientific">Priapulus caudatus</name>
    <name type="common">Priapulid worm</name>
    <dbReference type="NCBI Taxonomy" id="37621"/>
    <lineage>
        <taxon>Eukaryota</taxon>
        <taxon>Metazoa</taxon>
        <taxon>Ecdysozoa</taxon>
        <taxon>Scalidophora</taxon>
        <taxon>Priapulida</taxon>
        <taxon>Priapulimorpha</taxon>
        <taxon>Priapulimorphida</taxon>
        <taxon>Priapulidae</taxon>
        <taxon>Priapulus</taxon>
    </lineage>
</organism>
<dbReference type="PANTHER" id="PTHR12817:SF0">
    <property type="entry name" value="GEO08327P1"/>
    <property type="match status" value="1"/>
</dbReference>
<dbReference type="SUPFAM" id="SSF111126">
    <property type="entry name" value="Ligand-binding domain in the NO signalling and Golgi transport"/>
    <property type="match status" value="1"/>
</dbReference>
<sequence length="158" mass="18165">MAEEVPFDFLHMEMINFVFNPPDDSKKETEEGMTTLESLGFRVGQGLVERLTKDCPRFKDELDTMKFICKDFWTSVYKKQIDNLRTNHQGVYVLQDNKFRLLTQISIGKQYIEIAPRFLSFTCGLIRGALSNLGITSVVTAEVITMPACKFQIQIPRT</sequence>
<dbReference type="Proteomes" id="UP000695022">
    <property type="component" value="Unplaced"/>
</dbReference>
<keyword evidence="3" id="KW-1185">Reference proteome</keyword>
<dbReference type="PANTHER" id="PTHR12817">
    <property type="entry name" value="TRAFFICKING PROTEIN PARTICLE COMPLEX SUBUNIT 6B"/>
    <property type="match status" value="1"/>
</dbReference>
<dbReference type="RefSeq" id="XP_014662960.1">
    <property type="nucleotide sequence ID" value="XM_014807474.1"/>
</dbReference>
<evidence type="ECO:0000313" key="4">
    <source>
        <dbReference type="RefSeq" id="XP_014662960.1"/>
    </source>
</evidence>
<accession>A0ABM1DSN9</accession>